<sequence>MKLITTILLVVAGAATTPILASSVLPRQDIRGIYACSNPNFNQECDGCTCQELNDLATSGGYGPPPCFPLPYMLRPGPPQGVSSARVQEGYNCTLYDNANCDPSVPGSSLTIPPGQPGLTAMGPFDDRSVAYQCYLLPASASASASSATAATSVAFLF</sequence>
<dbReference type="EMBL" id="CAUWAG010000010">
    <property type="protein sequence ID" value="CAJ2507544.1"/>
    <property type="molecule type" value="Genomic_DNA"/>
</dbReference>
<keyword evidence="1" id="KW-0732">Signal</keyword>
<keyword evidence="3" id="KW-1185">Reference proteome</keyword>
<accession>A0AAI8YHK3</accession>
<organism evidence="2 3">
    <name type="scientific">Anthostomella pinea</name>
    <dbReference type="NCBI Taxonomy" id="933095"/>
    <lineage>
        <taxon>Eukaryota</taxon>
        <taxon>Fungi</taxon>
        <taxon>Dikarya</taxon>
        <taxon>Ascomycota</taxon>
        <taxon>Pezizomycotina</taxon>
        <taxon>Sordariomycetes</taxon>
        <taxon>Xylariomycetidae</taxon>
        <taxon>Xylariales</taxon>
        <taxon>Xylariaceae</taxon>
        <taxon>Anthostomella</taxon>
    </lineage>
</organism>
<comment type="caution">
    <text evidence="2">The sequence shown here is derived from an EMBL/GenBank/DDBJ whole genome shotgun (WGS) entry which is preliminary data.</text>
</comment>
<evidence type="ECO:0000256" key="1">
    <source>
        <dbReference type="SAM" id="SignalP"/>
    </source>
</evidence>
<proteinExistence type="predicted"/>
<protein>
    <submittedName>
        <fullName evidence="2">Uu.00g087300.m01.CDS01</fullName>
    </submittedName>
</protein>
<reference evidence="2" key="1">
    <citation type="submission" date="2023-10" db="EMBL/GenBank/DDBJ databases">
        <authorList>
            <person name="Hackl T."/>
        </authorList>
    </citation>
    <scope>NUCLEOTIDE SEQUENCE</scope>
</reference>
<gene>
    <name evidence="2" type="ORF">KHLLAP_LOCUS8012</name>
</gene>
<dbReference type="Proteomes" id="UP001295740">
    <property type="component" value="Unassembled WGS sequence"/>
</dbReference>
<evidence type="ECO:0000313" key="2">
    <source>
        <dbReference type="EMBL" id="CAJ2507544.1"/>
    </source>
</evidence>
<feature type="signal peptide" evidence="1">
    <location>
        <begin position="1"/>
        <end position="21"/>
    </location>
</feature>
<dbReference type="AlphaFoldDB" id="A0AAI8YHK3"/>
<evidence type="ECO:0000313" key="3">
    <source>
        <dbReference type="Proteomes" id="UP001295740"/>
    </source>
</evidence>
<feature type="chain" id="PRO_5042463285" evidence="1">
    <location>
        <begin position="22"/>
        <end position="158"/>
    </location>
</feature>
<name>A0AAI8YHK3_9PEZI</name>